<gene>
    <name evidence="2" type="ORF">F7Q99_38415</name>
</gene>
<dbReference type="EMBL" id="WBOF01000007">
    <property type="protein sequence ID" value="MQS17910.1"/>
    <property type="molecule type" value="Genomic_DNA"/>
</dbReference>
<evidence type="ECO:0000313" key="3">
    <source>
        <dbReference type="Proteomes" id="UP000450000"/>
    </source>
</evidence>
<protein>
    <recommendedName>
        <fullName evidence="4">DUF317 domain-containing protein</fullName>
    </recommendedName>
</protein>
<dbReference type="OrthoDB" id="3873586at2"/>
<feature type="compositionally biased region" description="Low complexity" evidence="1">
    <location>
        <begin position="198"/>
        <end position="218"/>
    </location>
</feature>
<accession>A0A6N7L2A7</accession>
<comment type="caution">
    <text evidence="2">The sequence shown here is derived from an EMBL/GenBank/DDBJ whole genome shotgun (WGS) entry which is preliminary data.</text>
</comment>
<dbReference type="Proteomes" id="UP000450000">
    <property type="component" value="Unassembled WGS sequence"/>
</dbReference>
<name>A0A6N7L2A7_9ACTN</name>
<feature type="region of interest" description="Disordered" evidence="1">
    <location>
        <begin position="188"/>
        <end position="218"/>
    </location>
</feature>
<dbReference type="RefSeq" id="WP_153471737.1">
    <property type="nucleotide sequence ID" value="NZ_WBOF01000007.1"/>
</dbReference>
<evidence type="ECO:0000313" key="2">
    <source>
        <dbReference type="EMBL" id="MQS17910.1"/>
    </source>
</evidence>
<keyword evidence="3" id="KW-1185">Reference proteome</keyword>
<reference evidence="2 3" key="1">
    <citation type="submission" date="2019-09" db="EMBL/GenBank/DDBJ databases">
        <title>Genome Sequences of Streptomyces kaniharaensis ATCC 21070.</title>
        <authorList>
            <person name="Zhu W."/>
            <person name="De Crecy-Lagard V."/>
            <person name="Richards N.G."/>
        </authorList>
    </citation>
    <scope>NUCLEOTIDE SEQUENCE [LARGE SCALE GENOMIC DNA]</scope>
    <source>
        <strain evidence="2 3">SF-557</strain>
    </source>
</reference>
<evidence type="ECO:0000256" key="1">
    <source>
        <dbReference type="SAM" id="MobiDB-lite"/>
    </source>
</evidence>
<evidence type="ECO:0008006" key="4">
    <source>
        <dbReference type="Google" id="ProtNLM"/>
    </source>
</evidence>
<dbReference type="AlphaFoldDB" id="A0A6N7L2A7"/>
<organism evidence="2 3">
    <name type="scientific">Streptomyces kaniharaensis</name>
    <dbReference type="NCBI Taxonomy" id="212423"/>
    <lineage>
        <taxon>Bacteria</taxon>
        <taxon>Bacillati</taxon>
        <taxon>Actinomycetota</taxon>
        <taxon>Actinomycetes</taxon>
        <taxon>Kitasatosporales</taxon>
        <taxon>Streptomycetaceae</taxon>
        <taxon>Streptomyces</taxon>
    </lineage>
</organism>
<sequence length="218" mass="23465">MTADVPFSLAVRPGALPGDAERAPRELMTLPGYYRDTRRWRLVEIRVGGGWRPAMLTVWRRPPGSAVWVVHVAWGGGDSWGWFCFDESSVRPLPEPQDDPPAGAPFFGRWQDAVVVPTELAGQPAGDGTDNCWRLAWVRTGGRWRSAVVTARRRPGPGLPWIAHARWGEDKEAAWLVADPVTVRPVAALPNAAPGPDTSASAGGSSGTAEAAGTGEER</sequence>
<proteinExistence type="predicted"/>